<dbReference type="PROSITE" id="PS50850">
    <property type="entry name" value="MFS"/>
    <property type="match status" value="1"/>
</dbReference>
<dbReference type="GO" id="GO:0005351">
    <property type="term" value="F:carbohydrate:proton symporter activity"/>
    <property type="evidence" value="ECO:0007669"/>
    <property type="project" value="TreeGrafter"/>
</dbReference>
<dbReference type="PANTHER" id="PTHR48022">
    <property type="entry name" value="PLASTIDIC GLUCOSE TRANSPORTER 4"/>
    <property type="match status" value="1"/>
</dbReference>
<evidence type="ECO:0000256" key="8">
    <source>
        <dbReference type="SAM" id="Phobius"/>
    </source>
</evidence>
<dbReference type="FunFam" id="1.20.1250.20:FF:000117">
    <property type="entry name" value="MFS hexose transporter"/>
    <property type="match status" value="1"/>
</dbReference>
<feature type="transmembrane region" description="Helical" evidence="8">
    <location>
        <begin position="431"/>
        <end position="448"/>
    </location>
</feature>
<feature type="transmembrane region" description="Helical" evidence="8">
    <location>
        <begin position="293"/>
        <end position="315"/>
    </location>
</feature>
<evidence type="ECO:0000313" key="10">
    <source>
        <dbReference type="EMBL" id="KAJ5552184.1"/>
    </source>
</evidence>
<feature type="transmembrane region" description="Helical" evidence="8">
    <location>
        <begin position="360"/>
        <end position="383"/>
    </location>
</feature>
<dbReference type="InterPro" id="IPR020846">
    <property type="entry name" value="MFS_dom"/>
</dbReference>
<dbReference type="InterPro" id="IPR050360">
    <property type="entry name" value="MFS_Sugar_Transporters"/>
</dbReference>
<dbReference type="Gene3D" id="1.20.1250.20">
    <property type="entry name" value="MFS general substrate transporter like domains"/>
    <property type="match status" value="1"/>
</dbReference>
<dbReference type="Proteomes" id="UP001220324">
    <property type="component" value="Unassembled WGS sequence"/>
</dbReference>
<dbReference type="NCBIfam" id="TIGR00879">
    <property type="entry name" value="SP"/>
    <property type="match status" value="1"/>
</dbReference>
<keyword evidence="3 7" id="KW-0813">Transport</keyword>
<accession>A0AAD6D2D1</accession>
<keyword evidence="4 8" id="KW-0812">Transmembrane</keyword>
<evidence type="ECO:0000256" key="2">
    <source>
        <dbReference type="ARBA" id="ARBA00010992"/>
    </source>
</evidence>
<feature type="transmembrane region" description="Helical" evidence="8">
    <location>
        <begin position="395"/>
        <end position="419"/>
    </location>
</feature>
<dbReference type="EMBL" id="JAQIZZ010000002">
    <property type="protein sequence ID" value="KAJ5552184.1"/>
    <property type="molecule type" value="Genomic_DNA"/>
</dbReference>
<comment type="caution">
    <text evidence="10">The sequence shown here is derived from an EMBL/GenBank/DDBJ whole genome shotgun (WGS) entry which is preliminary data.</text>
</comment>
<evidence type="ECO:0000256" key="7">
    <source>
        <dbReference type="RuleBase" id="RU003346"/>
    </source>
</evidence>
<dbReference type="InterPro" id="IPR036259">
    <property type="entry name" value="MFS_trans_sf"/>
</dbReference>
<evidence type="ECO:0000313" key="11">
    <source>
        <dbReference type="Proteomes" id="UP001220324"/>
    </source>
</evidence>
<evidence type="ECO:0000256" key="1">
    <source>
        <dbReference type="ARBA" id="ARBA00004141"/>
    </source>
</evidence>
<name>A0AAD6D2D1_9EURO</name>
<sequence>MDDKEILKESEGMACHAEFTSHARVDFPEVTWWKHPGLRKLYIVMPILFLGSSTNGYDGSLLNGLQTMTPWEDYFNNPSGSTLGLFTAIQNIGGFCSLFFASYTADIFGRKKGVAIGLVVLFIGTVIQVVPSVNSNMFLAGRFLVGLGSNISQASAPLLITELVHPQHRGRLTTMYNTLWYVGAIVAAWTVFGTIKYTSEAAWRIPVGMQAAMPAIQFFGIWFVPESPRWLCAKDRPEEAFEVLVKYHANGDRQDPFCAFEFSEIQDTIRLEKENTDDGWMVLVQTPGNRKRLFLIVLTGFFSQCSGNGLVSYYIHDILKSVGIESSFDQSMINGALTIWCFLIAIGTSAFLVDVLGRRMLFMIAGIGMLISFSIWTGCSAVYEKTGDHSAGSAVIAMIFLFYGAAGFAWPGLTVAYTAEILPFNIRAKGLTVAMAVTAASSVFNQYVNPIGLESLQWRFYFVYIAILVIECFCIWIFFVETKGPTLEEIAALFDGENANVAGNELTLRSETKSGNP</sequence>
<dbReference type="SUPFAM" id="SSF103473">
    <property type="entry name" value="MFS general substrate transporter"/>
    <property type="match status" value="1"/>
</dbReference>
<proteinExistence type="inferred from homology"/>
<dbReference type="InterPro" id="IPR005829">
    <property type="entry name" value="Sugar_transporter_CS"/>
</dbReference>
<evidence type="ECO:0000256" key="4">
    <source>
        <dbReference type="ARBA" id="ARBA00022692"/>
    </source>
</evidence>
<dbReference type="PROSITE" id="PS00216">
    <property type="entry name" value="SUGAR_TRANSPORT_1"/>
    <property type="match status" value="2"/>
</dbReference>
<dbReference type="PRINTS" id="PR00171">
    <property type="entry name" value="SUGRTRNSPORT"/>
</dbReference>
<dbReference type="AlphaFoldDB" id="A0AAD6D2D1"/>
<feature type="domain" description="Major facilitator superfamily (MFS) profile" evidence="9">
    <location>
        <begin position="44"/>
        <end position="483"/>
    </location>
</feature>
<feature type="transmembrane region" description="Helical" evidence="8">
    <location>
        <begin position="41"/>
        <end position="62"/>
    </location>
</feature>
<feature type="transmembrane region" description="Helical" evidence="8">
    <location>
        <begin position="176"/>
        <end position="195"/>
    </location>
</feature>
<dbReference type="InterPro" id="IPR003663">
    <property type="entry name" value="Sugar/inositol_transpt"/>
</dbReference>
<dbReference type="Pfam" id="PF00083">
    <property type="entry name" value="Sugar_tr"/>
    <property type="match status" value="1"/>
</dbReference>
<keyword evidence="5 8" id="KW-1133">Transmembrane helix</keyword>
<keyword evidence="11" id="KW-1185">Reference proteome</keyword>
<dbReference type="GO" id="GO:0016020">
    <property type="term" value="C:membrane"/>
    <property type="evidence" value="ECO:0007669"/>
    <property type="project" value="UniProtKB-SubCell"/>
</dbReference>
<feature type="transmembrane region" description="Helical" evidence="8">
    <location>
        <begin position="113"/>
        <end position="131"/>
    </location>
</feature>
<keyword evidence="6 8" id="KW-0472">Membrane</keyword>
<feature type="transmembrane region" description="Helical" evidence="8">
    <location>
        <begin position="460"/>
        <end position="480"/>
    </location>
</feature>
<evidence type="ECO:0000256" key="5">
    <source>
        <dbReference type="ARBA" id="ARBA00022989"/>
    </source>
</evidence>
<comment type="subcellular location">
    <subcellularLocation>
        <location evidence="1">Membrane</location>
        <topology evidence="1">Multi-pass membrane protein</topology>
    </subcellularLocation>
</comment>
<feature type="transmembrane region" description="Helical" evidence="8">
    <location>
        <begin position="82"/>
        <end position="101"/>
    </location>
</feature>
<evidence type="ECO:0000256" key="6">
    <source>
        <dbReference type="ARBA" id="ARBA00023136"/>
    </source>
</evidence>
<comment type="similarity">
    <text evidence="2 7">Belongs to the major facilitator superfamily. Sugar transporter (TC 2.A.1.1) family.</text>
</comment>
<protein>
    <recommendedName>
        <fullName evidence="9">Major facilitator superfamily (MFS) profile domain-containing protein</fullName>
    </recommendedName>
</protein>
<evidence type="ECO:0000259" key="9">
    <source>
        <dbReference type="PROSITE" id="PS50850"/>
    </source>
</evidence>
<gene>
    <name evidence="10" type="ORF">N7494_001562</name>
</gene>
<evidence type="ECO:0000256" key="3">
    <source>
        <dbReference type="ARBA" id="ARBA00022448"/>
    </source>
</evidence>
<reference evidence="10 11" key="1">
    <citation type="journal article" date="2023" name="IMA Fungus">
        <title>Comparative genomic study of the Penicillium genus elucidates a diverse pangenome and 15 lateral gene transfer events.</title>
        <authorList>
            <person name="Petersen C."/>
            <person name="Sorensen T."/>
            <person name="Nielsen M.R."/>
            <person name="Sondergaard T.E."/>
            <person name="Sorensen J.L."/>
            <person name="Fitzpatrick D.A."/>
            <person name="Frisvad J.C."/>
            <person name="Nielsen K.L."/>
        </authorList>
    </citation>
    <scope>NUCLEOTIDE SEQUENCE [LARGE SCALE GENOMIC DNA]</scope>
    <source>
        <strain evidence="10 11">IBT 35679</strain>
    </source>
</reference>
<dbReference type="InterPro" id="IPR005828">
    <property type="entry name" value="MFS_sugar_transport-like"/>
</dbReference>
<feature type="transmembrane region" description="Helical" evidence="8">
    <location>
        <begin position="335"/>
        <end position="353"/>
    </location>
</feature>
<dbReference type="PANTHER" id="PTHR48022:SF64">
    <property type="entry name" value="MAJOR FACILITATOR SUPERFAMILY (MFS) PROFILE DOMAIN-CONTAINING PROTEIN"/>
    <property type="match status" value="1"/>
</dbReference>
<organism evidence="10 11">
    <name type="scientific">Penicillium frequentans</name>
    <dbReference type="NCBI Taxonomy" id="3151616"/>
    <lineage>
        <taxon>Eukaryota</taxon>
        <taxon>Fungi</taxon>
        <taxon>Dikarya</taxon>
        <taxon>Ascomycota</taxon>
        <taxon>Pezizomycotina</taxon>
        <taxon>Eurotiomycetes</taxon>
        <taxon>Eurotiomycetidae</taxon>
        <taxon>Eurotiales</taxon>
        <taxon>Aspergillaceae</taxon>
        <taxon>Penicillium</taxon>
    </lineage>
</organism>